<dbReference type="GO" id="GO:0016740">
    <property type="term" value="F:transferase activity"/>
    <property type="evidence" value="ECO:0007669"/>
    <property type="project" value="UniProtKB-KW"/>
</dbReference>
<gene>
    <name evidence="1" type="primary">wbyE</name>
</gene>
<organism evidence="3">
    <name type="scientific">Escherichia coli</name>
    <dbReference type="NCBI Taxonomy" id="562"/>
    <lineage>
        <taxon>Bacteria</taxon>
        <taxon>Pseudomonadati</taxon>
        <taxon>Pseudomonadota</taxon>
        <taxon>Gammaproteobacteria</taxon>
        <taxon>Enterobacterales</taxon>
        <taxon>Enterobacteriaceae</taxon>
        <taxon>Escherichia</taxon>
    </lineage>
</organism>
<reference evidence="1" key="1">
    <citation type="submission" date="2012-08" db="EMBL/GenBank/DDBJ databases">
        <title>E. coli O antigen sequences.</title>
        <authorList>
            <person name="Liu Y."/>
            <person name="Fratamico P."/>
            <person name="Yan X."/>
            <person name="Ream A."/>
            <person name="DebRoy C."/>
            <person name="Wang W."/>
            <person name="Losada L."/>
            <person name="Sanka R."/>
            <person name="Brinkac L."/>
            <person name="Radune D."/>
            <person name="Meng J."/>
            <person name="Toro M."/>
            <person name="Li R."/>
        </authorList>
    </citation>
    <scope>NUCLEOTIDE SEQUENCE</scope>
    <source>
        <strain evidence="1">O140</strain>
    </source>
</reference>
<sequence>MKYTSVHVCCPGNIISGGPELLHQFVHELRQNGVDAHIIYFPFEQLYDTPALYSHYDIAKSNINEIKKEDIVFIPETATYLINRISCENIAIWWLSIDFYYGCPVDKKISPLMLKHYVDVWKGKKLSFSEMKKFQHFHQSYYAKDFLSRKGIISKELSDYLNDEFIKTNILNRDNNRKKIIAYNPKKGIKTTNRLIKAFPNYKFVPLINMRPNEIKNLLKSIMIYIDFGHHPGKDRFPREAAISGCCIITGQRGSAKNNVDLPIPDRFKLRDNSNDLEVKFGELVESIFDCFEKETMSFEDYRTKIRQEHQIFQRNVYEIAKSCAITKEI</sequence>
<keyword evidence="1" id="KW-0808">Transferase</keyword>
<evidence type="ECO:0000313" key="1">
    <source>
        <dbReference type="EMBL" id="AGN91845.1"/>
    </source>
</evidence>
<protein>
    <submittedName>
        <fullName evidence="1">Group 1 glycosyl transferase</fullName>
    </submittedName>
</protein>
<name>A0A0A8J8M6_ECOLX</name>
<dbReference type="EMBL" id="AB812060">
    <property type="protein sequence ID" value="BAQ01710.1"/>
    <property type="molecule type" value="Genomic_DNA"/>
</dbReference>
<accession>A0A0A8J8M6</accession>
<dbReference type="AlphaFoldDB" id="A0A0A8J8M6"/>
<dbReference type="EMBL" id="KJ755552">
    <property type="protein sequence ID" value="AIG62474.1"/>
    <property type="molecule type" value="Genomic_DNA"/>
</dbReference>
<evidence type="ECO:0000313" key="3">
    <source>
        <dbReference type="EMBL" id="BAQ01710.1"/>
    </source>
</evidence>
<proteinExistence type="predicted"/>
<reference evidence="2" key="3">
    <citation type="journal article" date="2016" name="PLoS ONE">
        <title>Comparison of O-Antigen Gene Clusters of All O-Serogroups of Escherichia coli and Proposal for Adopting a New Nomenclature for O-Typing.</title>
        <authorList>
            <person name="DebRoy C."/>
            <person name="Fratamico P.M."/>
            <person name="Yan X."/>
            <person name="Baranzoni G."/>
            <person name="Liu Y."/>
            <person name="Needleman D.S."/>
            <person name="Tebbs R."/>
            <person name="O'Connell C.D."/>
            <person name="Allred A."/>
            <person name="Swimley M."/>
            <person name="Mwangi M."/>
            <person name="Kapur V."/>
            <person name="Raygoza Garay J.A."/>
            <person name="Roberts E.L."/>
            <person name="Katani R."/>
        </authorList>
    </citation>
    <scope>NUCLEOTIDE SEQUENCE</scope>
    <source>
        <strain evidence="2">CDC 149-51</strain>
    </source>
</reference>
<dbReference type="RefSeq" id="WP_089518250.1">
    <property type="nucleotide sequence ID" value="NZ_AP021944.1"/>
</dbReference>
<dbReference type="EMBL" id="JX501338">
    <property type="protein sequence ID" value="AGN91845.1"/>
    <property type="molecule type" value="Genomic_DNA"/>
</dbReference>
<reference evidence="3" key="2">
    <citation type="journal article" date="2014" name="DNA Res.">
        <title>A complete view of the genetic diversity of the Escherichia coli O-antigen biosynthesis gene cluster.</title>
        <authorList>
            <person name="Iguchi A."/>
            <person name="Iyoda S."/>
            <person name="Kikuchi T."/>
            <person name="Ogura Y."/>
            <person name="Katsura K."/>
            <person name="Ohnishi M."/>
            <person name="Hayashi T."/>
            <person name="Thomson N.R."/>
        </authorList>
    </citation>
    <scope>NUCLEOTIDE SEQUENCE</scope>
    <source>
        <strain evidence="3">CDC149-51</strain>
    </source>
</reference>
<evidence type="ECO:0000313" key="2">
    <source>
        <dbReference type="EMBL" id="AIG62474.1"/>
    </source>
</evidence>